<reference evidence="1 2" key="1">
    <citation type="submission" date="2019-05" db="EMBL/GenBank/DDBJ databases">
        <title>Another draft genome of Portunus trituberculatus and its Hox gene families provides insights of decapod evolution.</title>
        <authorList>
            <person name="Jeong J.-H."/>
            <person name="Song I."/>
            <person name="Kim S."/>
            <person name="Choi T."/>
            <person name="Kim D."/>
            <person name="Ryu S."/>
            <person name="Kim W."/>
        </authorList>
    </citation>
    <scope>NUCLEOTIDE SEQUENCE [LARGE SCALE GENOMIC DNA]</scope>
    <source>
        <tissue evidence="1">Muscle</tissue>
    </source>
</reference>
<dbReference type="EMBL" id="VSRR010000730">
    <property type="protein sequence ID" value="MPC19010.1"/>
    <property type="molecule type" value="Genomic_DNA"/>
</dbReference>
<dbReference type="AlphaFoldDB" id="A0A5B7DCG0"/>
<protein>
    <submittedName>
        <fullName evidence="1">Uncharacterized protein</fullName>
    </submittedName>
</protein>
<gene>
    <name evidence="1" type="ORF">E2C01_011913</name>
</gene>
<dbReference type="Proteomes" id="UP000324222">
    <property type="component" value="Unassembled WGS sequence"/>
</dbReference>
<organism evidence="1 2">
    <name type="scientific">Portunus trituberculatus</name>
    <name type="common">Swimming crab</name>
    <name type="synonym">Neptunus trituberculatus</name>
    <dbReference type="NCBI Taxonomy" id="210409"/>
    <lineage>
        <taxon>Eukaryota</taxon>
        <taxon>Metazoa</taxon>
        <taxon>Ecdysozoa</taxon>
        <taxon>Arthropoda</taxon>
        <taxon>Crustacea</taxon>
        <taxon>Multicrustacea</taxon>
        <taxon>Malacostraca</taxon>
        <taxon>Eumalacostraca</taxon>
        <taxon>Eucarida</taxon>
        <taxon>Decapoda</taxon>
        <taxon>Pleocyemata</taxon>
        <taxon>Brachyura</taxon>
        <taxon>Eubrachyura</taxon>
        <taxon>Portunoidea</taxon>
        <taxon>Portunidae</taxon>
        <taxon>Portuninae</taxon>
        <taxon>Portunus</taxon>
    </lineage>
</organism>
<name>A0A5B7DCG0_PORTR</name>
<sequence length="162" mass="17785">MTVCGRNTSINLALRTDFTRPLGFRGGEFVKVIGLGAVYLGVREAAFDCGLGFISLPISGLERGREQYSARWSECAAEGLGAQVSGGGGAAVRHHAGERSHRPAVEPWRSVSHLTHIPAQKFSNHQLNRGSKQLKTWQEQCIEAWRRMVSAQDWGLVDVVTR</sequence>
<evidence type="ECO:0000313" key="2">
    <source>
        <dbReference type="Proteomes" id="UP000324222"/>
    </source>
</evidence>
<keyword evidence="2" id="KW-1185">Reference proteome</keyword>
<accession>A0A5B7DCG0</accession>
<evidence type="ECO:0000313" key="1">
    <source>
        <dbReference type="EMBL" id="MPC19010.1"/>
    </source>
</evidence>
<comment type="caution">
    <text evidence="1">The sequence shown here is derived from an EMBL/GenBank/DDBJ whole genome shotgun (WGS) entry which is preliminary data.</text>
</comment>
<proteinExistence type="predicted"/>